<proteinExistence type="predicted"/>
<name>A0ACB0ZAH1_MELEN</name>
<reference evidence="1" key="1">
    <citation type="submission" date="2023-11" db="EMBL/GenBank/DDBJ databases">
        <authorList>
            <person name="Poullet M."/>
        </authorList>
    </citation>
    <scope>NUCLEOTIDE SEQUENCE</scope>
    <source>
        <strain evidence="1">E1834</strain>
    </source>
</reference>
<keyword evidence="2" id="KW-1185">Reference proteome</keyword>
<gene>
    <name evidence="1" type="ORF">MENTE1834_LOCUS22701</name>
</gene>
<protein>
    <submittedName>
        <fullName evidence="1">Uncharacterized protein</fullName>
    </submittedName>
</protein>
<dbReference type="EMBL" id="CAVMJV010000028">
    <property type="protein sequence ID" value="CAK5075873.1"/>
    <property type="molecule type" value="Genomic_DNA"/>
</dbReference>
<comment type="caution">
    <text evidence="1">The sequence shown here is derived from an EMBL/GenBank/DDBJ whole genome shotgun (WGS) entry which is preliminary data.</text>
</comment>
<organism evidence="1 2">
    <name type="scientific">Meloidogyne enterolobii</name>
    <name type="common">Root-knot nematode worm</name>
    <name type="synonym">Meloidogyne mayaguensis</name>
    <dbReference type="NCBI Taxonomy" id="390850"/>
    <lineage>
        <taxon>Eukaryota</taxon>
        <taxon>Metazoa</taxon>
        <taxon>Ecdysozoa</taxon>
        <taxon>Nematoda</taxon>
        <taxon>Chromadorea</taxon>
        <taxon>Rhabditida</taxon>
        <taxon>Tylenchina</taxon>
        <taxon>Tylenchomorpha</taxon>
        <taxon>Tylenchoidea</taxon>
        <taxon>Meloidogynidae</taxon>
        <taxon>Meloidogyninae</taxon>
        <taxon>Meloidogyne</taxon>
    </lineage>
</organism>
<accession>A0ACB0ZAH1</accession>
<sequence>MENKASYKKIGYGLRYVTRRRQKQQGRQNRLHPALTEFIQACVYTAHGERLTTGRTLVELDQLTVQTPSNYNTRNFRSCLSIRLIC</sequence>
<dbReference type="Proteomes" id="UP001497535">
    <property type="component" value="Unassembled WGS sequence"/>
</dbReference>
<evidence type="ECO:0000313" key="1">
    <source>
        <dbReference type="EMBL" id="CAK5075873.1"/>
    </source>
</evidence>
<evidence type="ECO:0000313" key="2">
    <source>
        <dbReference type="Proteomes" id="UP001497535"/>
    </source>
</evidence>